<dbReference type="PANTHER" id="PTHR12266">
    <property type="entry name" value="NA+/CA2+ K+ INDEPENDENT EXCHANGER"/>
    <property type="match status" value="1"/>
</dbReference>
<dbReference type="PANTHER" id="PTHR12266:SF32">
    <property type="entry name" value="SODIUM_CALCIUM EXCHANGER MEMBRANE REGION DOMAIN-CONTAINING PROTEIN"/>
    <property type="match status" value="1"/>
</dbReference>
<feature type="domain" description="Sodium/calcium exchanger membrane region" evidence="12">
    <location>
        <begin position="133"/>
        <end position="286"/>
    </location>
</feature>
<evidence type="ECO:0000256" key="5">
    <source>
        <dbReference type="ARBA" id="ARBA00022989"/>
    </source>
</evidence>
<keyword evidence="8" id="KW-0739">Sodium transport</keyword>
<dbReference type="GO" id="GO:0008324">
    <property type="term" value="F:monoatomic cation transmembrane transporter activity"/>
    <property type="evidence" value="ECO:0007669"/>
    <property type="project" value="TreeGrafter"/>
</dbReference>
<dbReference type="GO" id="GO:0006814">
    <property type="term" value="P:sodium ion transport"/>
    <property type="evidence" value="ECO:0007669"/>
    <property type="project" value="UniProtKB-KW"/>
</dbReference>
<dbReference type="AlphaFoldDB" id="A0A5J9WM15"/>
<feature type="compositionally biased region" description="Low complexity" evidence="10">
    <location>
        <begin position="334"/>
        <end position="358"/>
    </location>
</feature>
<dbReference type="GO" id="GO:0015297">
    <property type="term" value="F:antiporter activity"/>
    <property type="evidence" value="ECO:0007669"/>
    <property type="project" value="UniProtKB-KW"/>
</dbReference>
<evidence type="ECO:0000256" key="7">
    <source>
        <dbReference type="ARBA" id="ARBA00023136"/>
    </source>
</evidence>
<evidence type="ECO:0000256" key="9">
    <source>
        <dbReference type="ARBA" id="ARBA00038187"/>
    </source>
</evidence>
<protein>
    <recommendedName>
        <fullName evidence="12">Sodium/calcium exchanger membrane region domain-containing protein</fullName>
    </recommendedName>
</protein>
<feature type="transmembrane region" description="Helical" evidence="11">
    <location>
        <begin position="124"/>
        <end position="143"/>
    </location>
</feature>
<feature type="region of interest" description="Disordered" evidence="10">
    <location>
        <begin position="331"/>
        <end position="361"/>
    </location>
</feature>
<feature type="domain" description="Sodium/calcium exchanger membrane region" evidence="12">
    <location>
        <begin position="451"/>
        <end position="602"/>
    </location>
</feature>
<name>A0A5J9WM15_9POAL</name>
<keyword evidence="4 11" id="KW-0812">Transmembrane</keyword>
<feature type="transmembrane region" description="Helical" evidence="11">
    <location>
        <begin position="244"/>
        <end position="273"/>
    </location>
</feature>
<comment type="caution">
    <text evidence="13">The sequence shown here is derived from an EMBL/GenBank/DDBJ whole genome shotgun (WGS) entry which is preliminary data.</text>
</comment>
<proteinExistence type="inferred from homology"/>
<evidence type="ECO:0000313" key="13">
    <source>
        <dbReference type="EMBL" id="TVU48917.1"/>
    </source>
</evidence>
<dbReference type="OrthoDB" id="407410at2759"/>
<dbReference type="GO" id="GO:0016020">
    <property type="term" value="C:membrane"/>
    <property type="evidence" value="ECO:0007669"/>
    <property type="project" value="UniProtKB-SubCell"/>
</dbReference>
<feature type="non-terminal residue" evidence="13">
    <location>
        <position position="1"/>
    </location>
</feature>
<comment type="subcellular location">
    <subcellularLocation>
        <location evidence="1">Membrane</location>
        <topology evidence="1">Multi-pass membrane protein</topology>
    </subcellularLocation>
</comment>
<accession>A0A5J9WM15</accession>
<dbReference type="EMBL" id="RWGY01000002">
    <property type="protein sequence ID" value="TVU48917.1"/>
    <property type="molecule type" value="Genomic_DNA"/>
</dbReference>
<evidence type="ECO:0000256" key="8">
    <source>
        <dbReference type="ARBA" id="ARBA00023201"/>
    </source>
</evidence>
<keyword evidence="2" id="KW-0813">Transport</keyword>
<dbReference type="InterPro" id="IPR004837">
    <property type="entry name" value="NaCa_Exmemb"/>
</dbReference>
<evidence type="ECO:0000256" key="10">
    <source>
        <dbReference type="SAM" id="MobiDB-lite"/>
    </source>
</evidence>
<dbReference type="Pfam" id="PF01699">
    <property type="entry name" value="Na_Ca_ex"/>
    <property type="match status" value="2"/>
</dbReference>
<feature type="transmembrane region" description="Helical" evidence="11">
    <location>
        <begin position="472"/>
        <end position="495"/>
    </location>
</feature>
<keyword evidence="8" id="KW-0406">Ion transport</keyword>
<evidence type="ECO:0000259" key="12">
    <source>
        <dbReference type="Pfam" id="PF01699"/>
    </source>
</evidence>
<dbReference type="InterPro" id="IPR051359">
    <property type="entry name" value="CaCA_antiporter"/>
</dbReference>
<keyword evidence="7 11" id="KW-0472">Membrane</keyword>
<organism evidence="13 14">
    <name type="scientific">Eragrostis curvula</name>
    <name type="common">weeping love grass</name>
    <dbReference type="NCBI Taxonomy" id="38414"/>
    <lineage>
        <taxon>Eukaryota</taxon>
        <taxon>Viridiplantae</taxon>
        <taxon>Streptophyta</taxon>
        <taxon>Embryophyta</taxon>
        <taxon>Tracheophyta</taxon>
        <taxon>Spermatophyta</taxon>
        <taxon>Magnoliopsida</taxon>
        <taxon>Liliopsida</taxon>
        <taxon>Poales</taxon>
        <taxon>Poaceae</taxon>
        <taxon>PACMAD clade</taxon>
        <taxon>Chloridoideae</taxon>
        <taxon>Eragrostideae</taxon>
        <taxon>Eragrostidinae</taxon>
        <taxon>Eragrostis</taxon>
    </lineage>
</organism>
<keyword evidence="3" id="KW-0050">Antiport</keyword>
<evidence type="ECO:0000256" key="6">
    <source>
        <dbReference type="ARBA" id="ARBA00023053"/>
    </source>
</evidence>
<evidence type="ECO:0000256" key="2">
    <source>
        <dbReference type="ARBA" id="ARBA00022448"/>
    </source>
</evidence>
<dbReference type="Proteomes" id="UP000324897">
    <property type="component" value="Chromosome 6"/>
</dbReference>
<sequence>MAFVHKLHKCRRNAAAAAVASVSFLVLVLIFSVSLATRHHDELDDARVFFFFTRASATTTTTSLSLRHGGDGSEQGGSCRELQSLPDHGARCRYLSSEPPPPPCAPQGYVDYLRLFYCGFGRTSPWLGGGALAAWLLVLFYLLGDTASEYFCASLEGLSAALRLPPAVAGATLLSLGNGAPDVLSSVVAFSSSGNGGGGDGDDAGDVGLSSVIGGALFVSTVVAGVVAIVAGRRGAPAIERRGFVRDVCFLLVALCYLLAVLLTGAVTVWAAASFLSLYAAYVLLVSTSHCCAAAADDDDDEKLLPEDSYKSGAAASDLAVPLLLDVDDDDDSASPPSLPISSNSKPTASPSSTTPKKTLSRRAMDALQAPLYLPRRLTIPDIAAHRWRKPYAVASAFLAPPLLLAATSSSPTAAVLVPGFLTGAALAAAAAHSTASSSPPSTRLARLPWLAGGFAMSVLWSYVLARELVSLLVATGVVAGVKPSLLGATVLAWGNSLGDLVADVAMAMHGGGAQTAVAGCYAGPAFNTVVGLGLSLTLAAGARYPEPYQIPVDADVYQAVGFLAAALVWALVVLPVRGMRLDKVLGVGLLGIYLCFLCVRLGSLTALGSPS</sequence>
<evidence type="ECO:0000313" key="14">
    <source>
        <dbReference type="Proteomes" id="UP000324897"/>
    </source>
</evidence>
<feature type="transmembrane region" description="Helical" evidence="11">
    <location>
        <begin position="14"/>
        <end position="37"/>
    </location>
</feature>
<dbReference type="Gene3D" id="1.20.1420.30">
    <property type="entry name" value="NCX, central ion-binding region"/>
    <property type="match status" value="2"/>
</dbReference>
<evidence type="ECO:0000256" key="4">
    <source>
        <dbReference type="ARBA" id="ARBA00022692"/>
    </source>
</evidence>
<feature type="transmembrane region" description="Helical" evidence="11">
    <location>
        <begin position="587"/>
        <end position="608"/>
    </location>
</feature>
<keyword evidence="6" id="KW-0915">Sodium</keyword>
<gene>
    <name evidence="13" type="ORF">EJB05_00201</name>
</gene>
<comment type="similarity">
    <text evidence="9">Belongs to the Ca(2+):cation antiporter (CaCA) (TC 2.A.19) family. Cation/calcium exchanger (CCX) subfamily.</text>
</comment>
<evidence type="ECO:0000256" key="3">
    <source>
        <dbReference type="ARBA" id="ARBA00022449"/>
    </source>
</evidence>
<feature type="transmembrane region" description="Helical" evidence="11">
    <location>
        <begin position="448"/>
        <end position="466"/>
    </location>
</feature>
<reference evidence="13 14" key="1">
    <citation type="journal article" date="2019" name="Sci. Rep.">
        <title>A high-quality genome of Eragrostis curvula grass provides insights into Poaceae evolution and supports new strategies to enhance forage quality.</title>
        <authorList>
            <person name="Carballo J."/>
            <person name="Santos B.A.C.M."/>
            <person name="Zappacosta D."/>
            <person name="Garbus I."/>
            <person name="Selva J.P."/>
            <person name="Gallo C.A."/>
            <person name="Diaz A."/>
            <person name="Albertini E."/>
            <person name="Caccamo M."/>
            <person name="Echenique V."/>
        </authorList>
    </citation>
    <scope>NUCLEOTIDE SEQUENCE [LARGE SCALE GENOMIC DNA]</scope>
    <source>
        <strain evidence="14">cv. Victoria</strain>
        <tissue evidence="13">Leaf</tissue>
    </source>
</reference>
<feature type="transmembrane region" description="Helical" evidence="11">
    <location>
        <begin position="416"/>
        <end position="436"/>
    </location>
</feature>
<evidence type="ECO:0000256" key="11">
    <source>
        <dbReference type="SAM" id="Phobius"/>
    </source>
</evidence>
<dbReference type="Gramene" id="TVU48917">
    <property type="protein sequence ID" value="TVU48917"/>
    <property type="gene ID" value="EJB05_00201"/>
</dbReference>
<evidence type="ECO:0000256" key="1">
    <source>
        <dbReference type="ARBA" id="ARBA00004141"/>
    </source>
</evidence>
<feature type="transmembrane region" description="Helical" evidence="11">
    <location>
        <begin position="557"/>
        <end position="575"/>
    </location>
</feature>
<dbReference type="InterPro" id="IPR044880">
    <property type="entry name" value="NCX_ion-bd_dom_sf"/>
</dbReference>
<keyword evidence="5 11" id="KW-1133">Transmembrane helix</keyword>
<feature type="transmembrane region" description="Helical" evidence="11">
    <location>
        <begin position="212"/>
        <end position="232"/>
    </location>
</feature>
<keyword evidence="14" id="KW-1185">Reference proteome</keyword>